<reference evidence="1 2" key="1">
    <citation type="submission" date="2018-09" db="EMBL/GenBank/DDBJ databases">
        <title>Glutamicibacter mishrai S5-52T (LMG 29155T = KCTC 39846T).</title>
        <authorList>
            <person name="Das S.K."/>
        </authorList>
    </citation>
    <scope>NUCLEOTIDE SEQUENCE [LARGE SCALE GENOMIC DNA]</scope>
    <source>
        <strain evidence="1 2">S5-52</strain>
    </source>
</reference>
<dbReference type="EMBL" id="CP032549">
    <property type="protein sequence ID" value="QIV85964.1"/>
    <property type="molecule type" value="Genomic_DNA"/>
</dbReference>
<gene>
    <name evidence="1" type="ORF">D3791_01795</name>
</gene>
<dbReference type="AlphaFoldDB" id="A0A6H0SF82"/>
<keyword evidence="2" id="KW-1185">Reference proteome</keyword>
<proteinExistence type="predicted"/>
<sequence length="214" mass="24220">MLFDKDDDTLKSFCEELLEQEFVSYSWHMRWDSLFDDLEAQLAEQNRAQLRDEIAENTRIERATAELGESLLRFRGQEISVNLVGRTEIRALLGPCATDYFCLESESNQWIVRYQSVESIALPIAPGSSSSESQQGNAIRFSAVIRALLRDRARCHIHGLQGQVLAEGTLTQVGKDFLVISVHQRDEYVHSNGRKPQLLIPLGSVGWIVSRALN</sequence>
<name>A0A6H0SF82_9MICC</name>
<organism evidence="1 2">
    <name type="scientific">Glutamicibacter mishrai</name>
    <dbReference type="NCBI Taxonomy" id="1775880"/>
    <lineage>
        <taxon>Bacteria</taxon>
        <taxon>Bacillati</taxon>
        <taxon>Actinomycetota</taxon>
        <taxon>Actinomycetes</taxon>
        <taxon>Micrococcales</taxon>
        <taxon>Micrococcaceae</taxon>
        <taxon>Glutamicibacter</taxon>
    </lineage>
</organism>
<evidence type="ECO:0000313" key="2">
    <source>
        <dbReference type="Proteomes" id="UP000502331"/>
    </source>
</evidence>
<dbReference type="RefSeq" id="WP_022876573.1">
    <property type="nucleotide sequence ID" value="NZ_CP032549.1"/>
</dbReference>
<protein>
    <submittedName>
        <fullName evidence="1">Uncharacterized protein</fullName>
    </submittedName>
</protein>
<accession>A0A6H0SF82</accession>
<evidence type="ECO:0000313" key="1">
    <source>
        <dbReference type="EMBL" id="QIV85964.1"/>
    </source>
</evidence>
<dbReference type="Proteomes" id="UP000502331">
    <property type="component" value="Chromosome"/>
</dbReference>